<proteinExistence type="predicted"/>
<dbReference type="InterPro" id="IPR001173">
    <property type="entry name" value="Glyco_trans_2-like"/>
</dbReference>
<dbReference type="CDD" id="cd00761">
    <property type="entry name" value="Glyco_tranf_GTA_type"/>
    <property type="match status" value="1"/>
</dbReference>
<dbReference type="Gene3D" id="3.90.550.10">
    <property type="entry name" value="Spore Coat Polysaccharide Biosynthesis Protein SpsA, Chain A"/>
    <property type="match status" value="1"/>
</dbReference>
<keyword evidence="3" id="KW-1185">Reference proteome</keyword>
<evidence type="ECO:0000313" key="3">
    <source>
        <dbReference type="Proteomes" id="UP001206895"/>
    </source>
</evidence>
<evidence type="ECO:0000259" key="1">
    <source>
        <dbReference type="Pfam" id="PF00535"/>
    </source>
</evidence>
<protein>
    <submittedName>
        <fullName evidence="2">Glycosyl transferase family 2</fullName>
    </submittedName>
</protein>
<accession>A0ABT1HIR5</accession>
<feature type="domain" description="Glycosyltransferase 2-like" evidence="1">
    <location>
        <begin position="5"/>
        <end position="101"/>
    </location>
</feature>
<sequence>MTTISVIIPTVGRTSLDAAIASALDQSHPVTEVLVMVDVAEPISIGVQDHRVRCIEVGDHIGGAAARQRGVDAAVGDVIALLDDDDLWHPYKLERQLRFAGRIARGHPWIASSRAAVRAPGRRDRVIPRRLIEPREPVLDYLFEVTVPRAGNAMLQTSTLCFPREIAVQVPLDADREAVHDEPTWLHHVQHVFPGLLFCHVPDCLTVYNVTAGSVSNTTVDDSARYIRWGQTYLGDATARARGDYFLTSATSAAAKAHSPRGVVNAVRAGFEFGRPGPSAVVYAGAKLVKAMLPAGSDPSSSDRGRR</sequence>
<dbReference type="EMBL" id="JAMTCJ010000003">
    <property type="protein sequence ID" value="MCP2177831.1"/>
    <property type="molecule type" value="Genomic_DNA"/>
</dbReference>
<reference evidence="2 3" key="1">
    <citation type="submission" date="2022-06" db="EMBL/GenBank/DDBJ databases">
        <title>Genomic Encyclopedia of Archaeal and Bacterial Type Strains, Phase II (KMG-II): from individual species to whole genera.</title>
        <authorList>
            <person name="Goeker M."/>
        </authorList>
    </citation>
    <scope>NUCLEOTIDE SEQUENCE [LARGE SCALE GENOMIC DNA]</scope>
    <source>
        <strain evidence="2 3">DSM 44693</strain>
    </source>
</reference>
<keyword evidence="2" id="KW-0808">Transferase</keyword>
<dbReference type="RefSeq" id="WP_253662711.1">
    <property type="nucleotide sequence ID" value="NZ_BAAAJQ010000001.1"/>
</dbReference>
<gene>
    <name evidence="2" type="ORF">LX13_003659</name>
</gene>
<name>A0ABT1HIR5_9NOCA</name>
<evidence type="ECO:0000313" key="2">
    <source>
        <dbReference type="EMBL" id="MCP2177831.1"/>
    </source>
</evidence>
<comment type="caution">
    <text evidence="2">The sequence shown here is derived from an EMBL/GenBank/DDBJ whole genome shotgun (WGS) entry which is preliminary data.</text>
</comment>
<dbReference type="Pfam" id="PF00535">
    <property type="entry name" value="Glycos_transf_2"/>
    <property type="match status" value="1"/>
</dbReference>
<dbReference type="InterPro" id="IPR029044">
    <property type="entry name" value="Nucleotide-diphossugar_trans"/>
</dbReference>
<dbReference type="SUPFAM" id="SSF53448">
    <property type="entry name" value="Nucleotide-diphospho-sugar transferases"/>
    <property type="match status" value="1"/>
</dbReference>
<dbReference type="Proteomes" id="UP001206895">
    <property type="component" value="Unassembled WGS sequence"/>
</dbReference>
<organism evidence="2 3">
    <name type="scientific">Williamsia maris</name>
    <dbReference type="NCBI Taxonomy" id="72806"/>
    <lineage>
        <taxon>Bacteria</taxon>
        <taxon>Bacillati</taxon>
        <taxon>Actinomycetota</taxon>
        <taxon>Actinomycetes</taxon>
        <taxon>Mycobacteriales</taxon>
        <taxon>Nocardiaceae</taxon>
        <taxon>Williamsia</taxon>
    </lineage>
</organism>
<dbReference type="GO" id="GO:0016740">
    <property type="term" value="F:transferase activity"/>
    <property type="evidence" value="ECO:0007669"/>
    <property type="project" value="UniProtKB-KW"/>
</dbReference>